<dbReference type="InterPro" id="IPR030846">
    <property type="entry name" value="DnaG_bac"/>
</dbReference>
<organism evidence="16 17">
    <name type="scientific">Candidatus Liptonbacteria bacterium RIFOXYB1_FULL_36_10</name>
    <dbReference type="NCBI Taxonomy" id="1798654"/>
    <lineage>
        <taxon>Bacteria</taxon>
        <taxon>Candidatus Liptoniibacteriota</taxon>
    </lineage>
</organism>
<evidence type="ECO:0000256" key="2">
    <source>
        <dbReference type="ARBA" id="ARBA00022515"/>
    </source>
</evidence>
<dbReference type="Gene3D" id="3.90.580.10">
    <property type="entry name" value="Zinc finger, CHC2-type domain"/>
    <property type="match status" value="1"/>
</dbReference>
<dbReference type="InterPro" id="IPR013264">
    <property type="entry name" value="DNAG_N"/>
</dbReference>
<dbReference type="HAMAP" id="MF_00974">
    <property type="entry name" value="DNA_primase_DnaG"/>
    <property type="match status" value="1"/>
</dbReference>
<dbReference type="SUPFAM" id="SSF57783">
    <property type="entry name" value="Zinc beta-ribbon"/>
    <property type="match status" value="1"/>
</dbReference>
<dbReference type="GO" id="GO:0000428">
    <property type="term" value="C:DNA-directed RNA polymerase complex"/>
    <property type="evidence" value="ECO:0007669"/>
    <property type="project" value="UniProtKB-KW"/>
</dbReference>
<feature type="domain" description="Toprim" evidence="15">
    <location>
        <begin position="253"/>
        <end position="334"/>
    </location>
</feature>
<gene>
    <name evidence="12" type="primary">dnaG</name>
    <name evidence="16" type="ORF">A2390_00280</name>
</gene>
<dbReference type="Pfam" id="PF08275">
    <property type="entry name" value="DNAG_N"/>
    <property type="match status" value="1"/>
</dbReference>
<evidence type="ECO:0000256" key="5">
    <source>
        <dbReference type="ARBA" id="ARBA00022705"/>
    </source>
</evidence>
<evidence type="ECO:0000256" key="1">
    <source>
        <dbReference type="ARBA" id="ARBA00022478"/>
    </source>
</evidence>
<keyword evidence="3 12" id="KW-0808">Transferase</keyword>
<dbReference type="InterPro" id="IPR006295">
    <property type="entry name" value="DNA_primase_DnaG"/>
</dbReference>
<dbReference type="PROSITE" id="PS50880">
    <property type="entry name" value="TOPRIM"/>
    <property type="match status" value="1"/>
</dbReference>
<evidence type="ECO:0000256" key="11">
    <source>
        <dbReference type="ARBA" id="ARBA00023163"/>
    </source>
</evidence>
<keyword evidence="1 12" id="KW-0240">DNA-directed RNA polymerase</keyword>
<dbReference type="Gene3D" id="3.90.980.10">
    <property type="entry name" value="DNA primase, catalytic core, N-terminal domain"/>
    <property type="match status" value="1"/>
</dbReference>
<dbReference type="GO" id="GO:0005737">
    <property type="term" value="C:cytoplasm"/>
    <property type="evidence" value="ECO:0007669"/>
    <property type="project" value="TreeGrafter"/>
</dbReference>
<feature type="zinc finger region" description="CHC2-type" evidence="12 14">
    <location>
        <begin position="35"/>
        <end position="59"/>
    </location>
</feature>
<keyword evidence="10 12" id="KW-0238">DNA-binding</keyword>
<evidence type="ECO:0000256" key="10">
    <source>
        <dbReference type="ARBA" id="ARBA00023125"/>
    </source>
</evidence>
<dbReference type="GO" id="GO:1990077">
    <property type="term" value="C:primosome complex"/>
    <property type="evidence" value="ECO:0007669"/>
    <property type="project" value="UniProtKB-KW"/>
</dbReference>
<comment type="domain">
    <text evidence="12">Contains an N-terminal zinc-binding domain, a central core domain that contains the primase activity, and a C-terminal DnaB-binding domain.</text>
</comment>
<comment type="similarity">
    <text evidence="12 13">Belongs to the DnaG primase family.</text>
</comment>
<evidence type="ECO:0000256" key="3">
    <source>
        <dbReference type="ARBA" id="ARBA00022679"/>
    </source>
</evidence>
<keyword evidence="4 12" id="KW-0548">Nucleotidyltransferase</keyword>
<accession>A0A1G2CMH6</accession>
<evidence type="ECO:0000256" key="6">
    <source>
        <dbReference type="ARBA" id="ARBA00022723"/>
    </source>
</evidence>
<evidence type="ECO:0000256" key="7">
    <source>
        <dbReference type="ARBA" id="ARBA00022771"/>
    </source>
</evidence>
<comment type="caution">
    <text evidence="16">The sequence shown here is derived from an EMBL/GenBank/DDBJ whole genome shotgun (WGS) entry which is preliminary data.</text>
</comment>
<keyword evidence="7 12" id="KW-0863">Zinc-finger</keyword>
<protein>
    <recommendedName>
        <fullName evidence="12 13">DNA primase</fullName>
        <ecNumber evidence="12">2.7.7.101</ecNumber>
    </recommendedName>
</protein>
<dbReference type="CDD" id="cd03364">
    <property type="entry name" value="TOPRIM_DnaG_primases"/>
    <property type="match status" value="1"/>
</dbReference>
<dbReference type="AlphaFoldDB" id="A0A1G2CMH6"/>
<dbReference type="Pfam" id="PF01807">
    <property type="entry name" value="Zn_ribbon_DnaG"/>
    <property type="match status" value="1"/>
</dbReference>
<dbReference type="Proteomes" id="UP000178599">
    <property type="component" value="Unassembled WGS sequence"/>
</dbReference>
<dbReference type="SMART" id="SM00400">
    <property type="entry name" value="ZnF_CHCC"/>
    <property type="match status" value="1"/>
</dbReference>
<name>A0A1G2CMH6_9BACT</name>
<dbReference type="FunFam" id="3.90.580.10:FF:000001">
    <property type="entry name" value="DNA primase"/>
    <property type="match status" value="1"/>
</dbReference>
<dbReference type="InterPro" id="IPR037068">
    <property type="entry name" value="DNA_primase_core_N_sf"/>
</dbReference>
<comment type="cofactor">
    <cofactor evidence="12 13 14">
        <name>Zn(2+)</name>
        <dbReference type="ChEBI" id="CHEBI:29105"/>
    </cofactor>
    <text evidence="12 13 14">Binds 1 zinc ion per monomer.</text>
</comment>
<dbReference type="GO" id="GO:0006269">
    <property type="term" value="P:DNA replication, synthesis of primer"/>
    <property type="evidence" value="ECO:0007669"/>
    <property type="project" value="UniProtKB-UniRule"/>
</dbReference>
<evidence type="ECO:0000313" key="16">
    <source>
        <dbReference type="EMBL" id="OGZ02549.1"/>
    </source>
</evidence>
<dbReference type="PIRSF" id="PIRSF002811">
    <property type="entry name" value="DnaG"/>
    <property type="match status" value="1"/>
</dbReference>
<dbReference type="NCBIfam" id="TIGR01391">
    <property type="entry name" value="dnaG"/>
    <property type="match status" value="1"/>
</dbReference>
<dbReference type="EC" id="2.7.7.101" evidence="12"/>
<dbReference type="Pfam" id="PF13155">
    <property type="entry name" value="Toprim_2"/>
    <property type="match status" value="1"/>
</dbReference>
<dbReference type="PANTHER" id="PTHR30313">
    <property type="entry name" value="DNA PRIMASE"/>
    <property type="match status" value="1"/>
</dbReference>
<dbReference type="GO" id="GO:0008270">
    <property type="term" value="F:zinc ion binding"/>
    <property type="evidence" value="ECO:0007669"/>
    <property type="project" value="UniProtKB-UniRule"/>
</dbReference>
<evidence type="ECO:0000256" key="4">
    <source>
        <dbReference type="ARBA" id="ARBA00022695"/>
    </source>
</evidence>
<evidence type="ECO:0000256" key="8">
    <source>
        <dbReference type="ARBA" id="ARBA00022833"/>
    </source>
</evidence>
<keyword evidence="8 12" id="KW-0862">Zinc</keyword>
<keyword evidence="2 12" id="KW-0639">Primosome</keyword>
<evidence type="ECO:0000256" key="13">
    <source>
        <dbReference type="PIRNR" id="PIRNR002811"/>
    </source>
</evidence>
<dbReference type="InterPro" id="IPR002694">
    <property type="entry name" value="Znf_CHC2"/>
</dbReference>
<sequence length="586" mass="66426">MTNATEEIKSKLDIVDVLKNYLELKPAGKNFKTVCPFHREKTPSFMVSPERQSWHCFGCNIGGDIFTFLMKYENIEFFEALKILAEKAGIELKKINPAGEKQFGVLYDINEEAKFFFHHRLKESELFKNYLKNRGLKEETVAEFELGASPSGWDELLVYLVNKNFDPQDILRAGLVVKSEGRGTYFDRFRRRLMFPILNSSGKTVGFSGRILPEFEAEEKMGKYVNSPETPIFFKHKLLYGFDKSKAFIRESKQAVLVEGQMDLLMSWQEGVKNVVASSGTALTEDHIKSLSRFADEIIINFDSDEAGFAAGERAIDLIHKTDLSAKVLSLEGVKDPAELAVKSPGKLKNLIAEAIPAMEFFFRRYLSLAKESVKELKKSVRLALSKIKIMPSAVERNFWLKELSKKTGVPENTLLEEMSSLSFSTLSIKKNNFLSDSPTPLVEESFTRKELLSQKILSQTVLKGIAALEGFEEMIAEKFKDVLLHFKKGLPADKQSLPAQASELSTTNPELDHLLELVYLKSGLDEEENLDELKKQLRIEHLKGLKEKLFNEIKLAAADGKIDKESLLSEFYRVSRELDEVVNGI</sequence>
<dbReference type="Gene3D" id="3.40.1360.10">
    <property type="match status" value="1"/>
</dbReference>
<dbReference type="InterPro" id="IPR006171">
    <property type="entry name" value="TOPRIM_dom"/>
</dbReference>
<keyword evidence="9" id="KW-0460">Magnesium</keyword>
<dbReference type="InterPro" id="IPR050219">
    <property type="entry name" value="DnaG_primase"/>
</dbReference>
<evidence type="ECO:0000256" key="12">
    <source>
        <dbReference type="HAMAP-Rule" id="MF_00974"/>
    </source>
</evidence>
<dbReference type="EMBL" id="MHLE01000028">
    <property type="protein sequence ID" value="OGZ02549.1"/>
    <property type="molecule type" value="Genomic_DNA"/>
</dbReference>
<dbReference type="PANTHER" id="PTHR30313:SF2">
    <property type="entry name" value="DNA PRIMASE"/>
    <property type="match status" value="1"/>
</dbReference>
<dbReference type="SUPFAM" id="SSF56731">
    <property type="entry name" value="DNA primase core"/>
    <property type="match status" value="1"/>
</dbReference>
<comment type="catalytic activity">
    <reaction evidence="12">
        <text>ssDNA + n NTP = ssDNA/pppN(pN)n-1 hybrid + (n-1) diphosphate.</text>
        <dbReference type="EC" id="2.7.7.101"/>
    </reaction>
</comment>
<dbReference type="InterPro" id="IPR034151">
    <property type="entry name" value="TOPRIM_DnaG_bac"/>
</dbReference>
<comment type="function">
    <text evidence="12 13">RNA polymerase that catalyzes the synthesis of short RNA molecules used as primers for DNA polymerase during DNA replication.</text>
</comment>
<evidence type="ECO:0000256" key="14">
    <source>
        <dbReference type="PIRSR" id="PIRSR002811-1"/>
    </source>
</evidence>
<dbReference type="InterPro" id="IPR036977">
    <property type="entry name" value="DNA_primase_Znf_CHC2"/>
</dbReference>
<keyword evidence="11 12" id="KW-0804">Transcription</keyword>
<comment type="subunit">
    <text evidence="12">Monomer. Interacts with DnaB.</text>
</comment>
<keyword evidence="6 12" id="KW-0479">Metal-binding</keyword>
<dbReference type="GO" id="GO:0003677">
    <property type="term" value="F:DNA binding"/>
    <property type="evidence" value="ECO:0007669"/>
    <property type="project" value="UniProtKB-KW"/>
</dbReference>
<evidence type="ECO:0000259" key="15">
    <source>
        <dbReference type="PROSITE" id="PS50880"/>
    </source>
</evidence>
<keyword evidence="5 12" id="KW-0235">DNA replication</keyword>
<evidence type="ECO:0000256" key="9">
    <source>
        <dbReference type="ARBA" id="ARBA00022842"/>
    </source>
</evidence>
<evidence type="ECO:0000313" key="17">
    <source>
        <dbReference type="Proteomes" id="UP000178599"/>
    </source>
</evidence>
<dbReference type="GO" id="GO:0003899">
    <property type="term" value="F:DNA-directed RNA polymerase activity"/>
    <property type="evidence" value="ECO:0007669"/>
    <property type="project" value="UniProtKB-UniRule"/>
</dbReference>
<dbReference type="SMART" id="SM00493">
    <property type="entry name" value="TOPRIM"/>
    <property type="match status" value="1"/>
</dbReference>
<proteinExistence type="inferred from homology"/>
<reference evidence="16 17" key="1">
    <citation type="journal article" date="2016" name="Nat. Commun.">
        <title>Thousands of microbial genomes shed light on interconnected biogeochemical processes in an aquifer system.</title>
        <authorList>
            <person name="Anantharaman K."/>
            <person name="Brown C.T."/>
            <person name="Hug L.A."/>
            <person name="Sharon I."/>
            <person name="Castelle C.J."/>
            <person name="Probst A.J."/>
            <person name="Thomas B.C."/>
            <person name="Singh A."/>
            <person name="Wilkins M.J."/>
            <person name="Karaoz U."/>
            <person name="Brodie E.L."/>
            <person name="Williams K.H."/>
            <person name="Hubbard S.S."/>
            <person name="Banfield J.F."/>
        </authorList>
    </citation>
    <scope>NUCLEOTIDE SEQUENCE [LARGE SCALE GENOMIC DNA]</scope>
</reference>